<dbReference type="Pfam" id="PF01946">
    <property type="entry name" value="Thi4"/>
    <property type="match status" value="1"/>
</dbReference>
<evidence type="ECO:0000313" key="7">
    <source>
        <dbReference type="EMBL" id="RLE10294.1"/>
    </source>
</evidence>
<dbReference type="UniPathway" id="UPA00060"/>
<dbReference type="PANTHER" id="PTHR43422:SF3">
    <property type="entry name" value="THIAMINE THIAZOLE SYNTHASE"/>
    <property type="match status" value="1"/>
</dbReference>
<dbReference type="GO" id="GO:0009229">
    <property type="term" value="P:thiamine diphosphate biosynthetic process"/>
    <property type="evidence" value="ECO:0007669"/>
    <property type="project" value="UniProtKB-UniRule"/>
</dbReference>
<evidence type="ECO:0000256" key="1">
    <source>
        <dbReference type="ARBA" id="ARBA00022679"/>
    </source>
</evidence>
<dbReference type="EMBL" id="QMPZ01000012">
    <property type="protein sequence ID" value="RLE10294.1"/>
    <property type="molecule type" value="Genomic_DNA"/>
</dbReference>
<evidence type="ECO:0000313" key="8">
    <source>
        <dbReference type="Proteomes" id="UP000279422"/>
    </source>
</evidence>
<dbReference type="EC" id="2.4.2.59" evidence="6"/>
<feature type="binding site" description="in other chain" evidence="6">
    <location>
        <position position="62"/>
    </location>
    <ligand>
        <name>NAD(+)</name>
        <dbReference type="ChEBI" id="CHEBI:57540"/>
        <note>ligand shared between two adjacent protomers</note>
    </ligand>
</feature>
<comment type="catalytic activity">
    <reaction evidence="6">
        <text>hydrogen sulfide + glycine + NAD(+) = ADP-5-ethyl-4-methylthiazole-2-carboxylate + nicotinamide + 3 H2O + H(+)</text>
        <dbReference type="Rhea" id="RHEA:55704"/>
        <dbReference type="ChEBI" id="CHEBI:15377"/>
        <dbReference type="ChEBI" id="CHEBI:15378"/>
        <dbReference type="ChEBI" id="CHEBI:17154"/>
        <dbReference type="ChEBI" id="CHEBI:29919"/>
        <dbReference type="ChEBI" id="CHEBI:57305"/>
        <dbReference type="ChEBI" id="CHEBI:57540"/>
        <dbReference type="ChEBI" id="CHEBI:139151"/>
        <dbReference type="EC" id="2.4.2.59"/>
    </reaction>
</comment>
<dbReference type="GO" id="GO:0016853">
    <property type="term" value="F:isomerase activity"/>
    <property type="evidence" value="ECO:0007669"/>
    <property type="project" value="UniProtKB-KW"/>
</dbReference>
<accession>A0A497E5T3</accession>
<feature type="binding site" description="in other chain" evidence="6">
    <location>
        <position position="223"/>
    </location>
    <ligand>
        <name>NAD(+)</name>
        <dbReference type="ChEBI" id="CHEBI:57540"/>
        <note>ligand shared between two adjacent protomers</note>
    </ligand>
</feature>
<dbReference type="PRINTS" id="PR00419">
    <property type="entry name" value="ADXRDTASE"/>
</dbReference>
<dbReference type="SUPFAM" id="SSF51905">
    <property type="entry name" value="FAD/NAD(P)-binding domain"/>
    <property type="match status" value="1"/>
</dbReference>
<sequence>MLDEVIISRAIVEGFERDFLEFLETEVAIAGAGPAGLTASFYLAKKGVKTAVFERSLRVGGGMPGGGMMFNRIVVQEAARKILGELGVRYIEYQKNYYLADSLEATSAITYRAIQAGVKIFNLIGVEDVMVKEERVCGLVLNWGAVKAANLHVDPLTIRCRVAVDATGHDCEVVRRLEEKGQVKLNTLSGKVMGEGPMWAERGEAAILENTREVYPGLYVAGMAANAVYGSPRMGPIFGGMLLSGKKVAQLILKELGKEG</sequence>
<evidence type="ECO:0000256" key="6">
    <source>
        <dbReference type="HAMAP-Rule" id="MF_00304"/>
    </source>
</evidence>
<dbReference type="HAMAP" id="MF_00304">
    <property type="entry name" value="Thi4"/>
    <property type="match status" value="1"/>
</dbReference>
<organism evidence="7 8">
    <name type="scientific">Aerophobetes bacterium</name>
    <dbReference type="NCBI Taxonomy" id="2030807"/>
    <lineage>
        <taxon>Bacteria</taxon>
        <taxon>Candidatus Aerophobota</taxon>
    </lineage>
</organism>
<keyword evidence="4 6" id="KW-0408">Iron</keyword>
<proteinExistence type="inferred from homology"/>
<dbReference type="InterPro" id="IPR002922">
    <property type="entry name" value="Thi4_fam"/>
</dbReference>
<keyword evidence="5 6" id="KW-0520">NAD</keyword>
<comment type="subunit">
    <text evidence="6">Homooctamer; tetramer of dimers.</text>
</comment>
<dbReference type="AlphaFoldDB" id="A0A497E5T3"/>
<comment type="function">
    <text evidence="6">Involved in the biosynthesis of the thiazole moiety of thiamine. Catalyzes the conversion of NAD and glycine to adenosine diphosphate 5-(2-hydroxyethyl)-4-methylthiazole-2-carboxylate (ADT), an adenylated thiazole intermediate, using free sulfide as a source of sulfur.</text>
</comment>
<comment type="caution">
    <text evidence="6">Lacks conserved residue(s) required for the propagation of feature annotation.</text>
</comment>
<dbReference type="PANTHER" id="PTHR43422">
    <property type="entry name" value="THIAMINE THIAZOLE SYNTHASE"/>
    <property type="match status" value="1"/>
</dbReference>
<reference evidence="7 8" key="1">
    <citation type="submission" date="2018-06" db="EMBL/GenBank/DDBJ databases">
        <title>Extensive metabolic versatility and redundancy in microbially diverse, dynamic hydrothermal sediments.</title>
        <authorList>
            <person name="Dombrowski N."/>
            <person name="Teske A."/>
            <person name="Baker B.J."/>
        </authorList>
    </citation>
    <scope>NUCLEOTIDE SEQUENCE [LARGE SCALE GENOMIC DNA]</scope>
    <source>
        <strain evidence="7">B47_G16</strain>
    </source>
</reference>
<comment type="caution">
    <text evidence="7">The sequence shown here is derived from an EMBL/GenBank/DDBJ whole genome shotgun (WGS) entry which is preliminary data.</text>
</comment>
<dbReference type="Proteomes" id="UP000279422">
    <property type="component" value="Unassembled WGS sequence"/>
</dbReference>
<feature type="binding site" evidence="6">
    <location>
        <position position="233"/>
    </location>
    <ligand>
        <name>glycine</name>
        <dbReference type="ChEBI" id="CHEBI:57305"/>
    </ligand>
</feature>
<dbReference type="GO" id="GO:0052837">
    <property type="term" value="P:thiazole biosynthetic process"/>
    <property type="evidence" value="ECO:0007669"/>
    <property type="project" value="UniProtKB-UniRule"/>
</dbReference>
<evidence type="ECO:0000256" key="2">
    <source>
        <dbReference type="ARBA" id="ARBA00022723"/>
    </source>
</evidence>
<gene>
    <name evidence="6" type="primary">thi4</name>
    <name evidence="7" type="ORF">DRJ00_01915</name>
</gene>
<keyword evidence="7" id="KW-0413">Isomerase</keyword>
<feature type="binding site" description="in other chain" evidence="6">
    <location>
        <position position="35"/>
    </location>
    <ligand>
        <name>NAD(+)</name>
        <dbReference type="ChEBI" id="CHEBI:57540"/>
        <note>ligand shared between two adjacent protomers</note>
    </ligand>
</feature>
<comment type="cofactor">
    <cofactor evidence="6">
        <name>Fe(2+)</name>
        <dbReference type="ChEBI" id="CHEBI:29033"/>
    </cofactor>
</comment>
<comment type="similarity">
    <text evidence="6">Belongs to the THI4 family.</text>
</comment>
<dbReference type="GO" id="GO:0016763">
    <property type="term" value="F:pentosyltransferase activity"/>
    <property type="evidence" value="ECO:0007669"/>
    <property type="project" value="UniProtKB-UniRule"/>
</dbReference>
<dbReference type="InterPro" id="IPR036188">
    <property type="entry name" value="FAD/NAD-bd_sf"/>
</dbReference>
<keyword evidence="1 6" id="KW-0808">Transferase</keyword>
<dbReference type="NCBIfam" id="TIGR00292">
    <property type="entry name" value="sulfide-dependent adenosine diphosphate thiazole synthase"/>
    <property type="match status" value="1"/>
</dbReference>
<evidence type="ECO:0000256" key="3">
    <source>
        <dbReference type="ARBA" id="ARBA00022977"/>
    </source>
</evidence>
<name>A0A497E5T3_UNCAE</name>
<evidence type="ECO:0000256" key="5">
    <source>
        <dbReference type="ARBA" id="ARBA00023027"/>
    </source>
</evidence>
<dbReference type="InterPro" id="IPR022828">
    <property type="entry name" value="Thi4_prok"/>
</dbReference>
<feature type="binding site" evidence="6">
    <location>
        <begin position="152"/>
        <end position="154"/>
    </location>
    <ligand>
        <name>NAD(+)</name>
        <dbReference type="ChEBI" id="CHEBI:57540"/>
        <note>ligand shared between two adjacent protomers</note>
    </ligand>
</feature>
<dbReference type="Gene3D" id="3.50.50.60">
    <property type="entry name" value="FAD/NAD(P)-binding domain"/>
    <property type="match status" value="1"/>
</dbReference>
<feature type="binding site" description="in other chain" evidence="6">
    <location>
        <position position="169"/>
    </location>
    <ligand>
        <name>Fe cation</name>
        <dbReference type="ChEBI" id="CHEBI:24875"/>
        <note>ligand shared between two adjacent protomers</note>
    </ligand>
</feature>
<keyword evidence="2 6" id="KW-0479">Metal-binding</keyword>
<dbReference type="GO" id="GO:0009228">
    <property type="term" value="P:thiamine biosynthetic process"/>
    <property type="evidence" value="ECO:0007669"/>
    <property type="project" value="UniProtKB-KW"/>
</dbReference>
<dbReference type="GO" id="GO:0005506">
    <property type="term" value="F:iron ion binding"/>
    <property type="evidence" value="ECO:0007669"/>
    <property type="project" value="UniProtKB-UniRule"/>
</dbReference>
<comment type="pathway">
    <text evidence="6">Cofactor biosynthesis; thiamine diphosphate biosynthesis.</text>
</comment>
<feature type="binding site" description="in other chain" evidence="6">
    <location>
        <begin position="54"/>
        <end position="55"/>
    </location>
    <ligand>
        <name>NAD(+)</name>
        <dbReference type="ChEBI" id="CHEBI:57540"/>
        <note>ligand shared between two adjacent protomers</note>
    </ligand>
</feature>
<feature type="binding site" description="in other chain" evidence="6">
    <location>
        <position position="126"/>
    </location>
    <ligand>
        <name>NAD(+)</name>
        <dbReference type="ChEBI" id="CHEBI:57540"/>
        <note>ligand shared between two adjacent protomers</note>
    </ligand>
</feature>
<protein>
    <recommendedName>
        <fullName evidence="6">Thiamine thiazole synthase</fullName>
        <ecNumber evidence="6">2.4.2.59</ecNumber>
    </recommendedName>
</protein>
<feature type="binding site" evidence="6">
    <location>
        <position position="154"/>
    </location>
    <ligand>
        <name>Fe cation</name>
        <dbReference type="ChEBI" id="CHEBI:24875"/>
        <note>ligand shared between two adjacent protomers</note>
    </ligand>
</feature>
<evidence type="ECO:0000256" key="4">
    <source>
        <dbReference type="ARBA" id="ARBA00023004"/>
    </source>
</evidence>
<keyword evidence="3 6" id="KW-0784">Thiamine biosynthesis</keyword>